<gene>
    <name evidence="3" type="primary">P0456E05.20</name>
</gene>
<protein>
    <submittedName>
        <fullName evidence="3">Histone deacetylase 2 isoform b</fullName>
    </submittedName>
</protein>
<sequence>MHTIAEVTGGTFSFIENKAAIQDGSSTSTPRHGEDRTDHESTSVAGDEEAESGVAERSVEESDDDLGFTLCDDYYSPPPKHCCDRSPRRATPCEDDGLRPLLDDEALRGRGARPPPLLLCSPSPLRPLVHASPPKCCPARRPPRALIGLPPSPGEKGEEREMKRGEMGREEEEEEGGARRGEERRGKEGEATGNAIAFVPPMETTMGFWGSWQNCRKFGYSIDELDSTWHEAYWRVLTGKVDVDWSIFDFSGVAVRPGETVMCDPPGEFYYHISQIALEPGELNENVQVFGEVDGKRILLGTLSVEHRPQLSIDLEYFSLTFCLAVCTSDSPTEEGDESDEEVPLAIPLFPNSDDDKIKEVQNSPSKFATLKSAAAASPTPEAIVEERKNYGKSEADDDDSDEESDASGEDEYDDDEDMIDKQDSSDDDGDSSDEEETPSKILCAGTGKRSGYVHVATPYPAKQAKKTPVNNDMAKQSSGYVHVATPYPAKQAKKRTANNDMSEHSAGLSTPLWVWKLIPRRNTLQLSDLKYLLGNPV</sequence>
<feature type="region of interest" description="Disordered" evidence="1">
    <location>
        <begin position="16"/>
        <end position="100"/>
    </location>
</feature>
<accession>Q5N871</accession>
<dbReference type="Pfam" id="PF17800">
    <property type="entry name" value="NPL"/>
    <property type="match status" value="1"/>
</dbReference>
<dbReference type="EMBL" id="AP003416">
    <property type="protein sequence ID" value="BAD82326.1"/>
    <property type="molecule type" value="Genomic_DNA"/>
</dbReference>
<feature type="domain" description="Nucleoplasmin-like" evidence="2">
    <location>
        <begin position="252"/>
        <end position="316"/>
    </location>
</feature>
<feature type="region of interest" description="Disordered" evidence="1">
    <location>
        <begin position="370"/>
        <end position="445"/>
    </location>
</feature>
<feature type="compositionally biased region" description="Basic and acidic residues" evidence="1">
    <location>
        <begin position="176"/>
        <end position="190"/>
    </location>
</feature>
<organism evidence="3">
    <name type="scientific">Oryza sativa subsp. japonica</name>
    <name type="common">Rice</name>
    <dbReference type="NCBI Taxonomy" id="39947"/>
    <lineage>
        <taxon>Eukaryota</taxon>
        <taxon>Viridiplantae</taxon>
        <taxon>Streptophyta</taxon>
        <taxon>Embryophyta</taxon>
        <taxon>Tracheophyta</taxon>
        <taxon>Spermatophyta</taxon>
        <taxon>Magnoliopsida</taxon>
        <taxon>Liliopsida</taxon>
        <taxon>Poales</taxon>
        <taxon>Poaceae</taxon>
        <taxon>BOP clade</taxon>
        <taxon>Oryzoideae</taxon>
        <taxon>Oryzeae</taxon>
        <taxon>Oryzinae</taxon>
        <taxon>Oryza</taxon>
        <taxon>Oryza sativa</taxon>
    </lineage>
</organism>
<proteinExistence type="predicted"/>
<feature type="compositionally biased region" description="Basic and acidic residues" evidence="1">
    <location>
        <begin position="385"/>
        <end position="395"/>
    </location>
</feature>
<evidence type="ECO:0000256" key="1">
    <source>
        <dbReference type="SAM" id="MobiDB-lite"/>
    </source>
</evidence>
<feature type="compositionally biased region" description="Basic and acidic residues" evidence="1">
    <location>
        <begin position="155"/>
        <end position="168"/>
    </location>
</feature>
<feature type="compositionally biased region" description="Basic and acidic residues" evidence="1">
    <location>
        <begin position="31"/>
        <end position="41"/>
    </location>
</feature>
<dbReference type="Gene3D" id="2.60.120.340">
    <property type="entry name" value="Nucleoplasmin core domain"/>
    <property type="match status" value="1"/>
</dbReference>
<name>Q5N871_ORYSJ</name>
<feature type="region of interest" description="Disordered" evidence="1">
    <location>
        <begin position="139"/>
        <end position="193"/>
    </location>
</feature>
<feature type="compositionally biased region" description="Acidic residues" evidence="1">
    <location>
        <begin position="396"/>
        <end position="419"/>
    </location>
</feature>
<dbReference type="Proteomes" id="UP000817658">
    <property type="component" value="Chromosome 1"/>
</dbReference>
<evidence type="ECO:0000313" key="3">
    <source>
        <dbReference type="EMBL" id="BAD82326.1"/>
    </source>
</evidence>
<dbReference type="AlphaFoldDB" id="Q5N871"/>
<feature type="compositionally biased region" description="Acidic residues" evidence="1">
    <location>
        <begin position="426"/>
        <end position="437"/>
    </location>
</feature>
<evidence type="ECO:0000259" key="2">
    <source>
        <dbReference type="Pfam" id="PF17800"/>
    </source>
</evidence>
<dbReference type="InterPro" id="IPR041232">
    <property type="entry name" value="NPL"/>
</dbReference>
<reference evidence="3" key="1">
    <citation type="journal article" date="2002" name="Nature">
        <title>The genome sequence and structure of rice chromosome 1.</title>
        <authorList>
            <person name="Sasaki T."/>
            <person name="Matsumoto T."/>
            <person name="Yamamoto K."/>
            <person name="Sakata K."/>
            <person name="Baba T."/>
            <person name="Katayose Y."/>
            <person name="Wu J."/>
            <person name="Niimura Y."/>
            <person name="Cheng Z."/>
            <person name="Nagamura Y."/>
            <person name="Antonio B.A."/>
            <person name="Kanamori H."/>
            <person name="Hosokawa S."/>
            <person name="Masukawa M."/>
            <person name="Arikawa K."/>
            <person name="Chiden Y."/>
            <person name="Hayashi M."/>
            <person name="Okamoto M."/>
            <person name="Ando T."/>
            <person name="Aoki H."/>
            <person name="Arita K."/>
            <person name="Hamada M."/>
            <person name="Harada C."/>
            <person name="Hijishita S."/>
            <person name="Honda M."/>
            <person name="Ichikawa Y."/>
            <person name="Idonuma A."/>
            <person name="Iijima M."/>
            <person name="Ikeda M."/>
            <person name="Ikeno M."/>
            <person name="Itoh S."/>
            <person name="Itoh T."/>
            <person name="Itoh Y."/>
            <person name="Itoh Y."/>
            <person name="Iwabuchi A."/>
            <person name="Kamiya K."/>
            <person name="Karasawa W."/>
            <person name="Katagiri S."/>
            <person name="Kikuta A."/>
            <person name="Kobayashi N."/>
            <person name="Kono I."/>
            <person name="Machita K."/>
            <person name="Maehara T."/>
            <person name="Mizuno H."/>
            <person name="Mizubayashi T."/>
            <person name="Mukai Y."/>
            <person name="Nagasaki H."/>
            <person name="Nakashima M."/>
            <person name="Nakama Y."/>
            <person name="Nakamichi Y."/>
            <person name="Nakamura M."/>
            <person name="Namiki N."/>
            <person name="Negishi M."/>
            <person name="Ohta I."/>
            <person name="Ono N."/>
            <person name="Saji S."/>
            <person name="Sakai K."/>
            <person name="Shibata M."/>
            <person name="Shimokawa T."/>
            <person name="Shomura A."/>
            <person name="Song J."/>
            <person name="Takazaki Y."/>
            <person name="Terasawa K."/>
            <person name="Tsuji K."/>
            <person name="Waki K."/>
            <person name="Yamagata H."/>
            <person name="Yamane H."/>
            <person name="Yoshiki S."/>
            <person name="Yoshihara R."/>
            <person name="Yukawa K."/>
            <person name="Zhong H."/>
            <person name="Iwama H."/>
            <person name="Endo T."/>
            <person name="Ito H."/>
            <person name="Hahn J.H."/>
            <person name="Kim H.I."/>
            <person name="Eun M.Y."/>
            <person name="Yano M."/>
            <person name="Jiang J."/>
            <person name="Gojobori T."/>
        </authorList>
    </citation>
    <scope>NUCLEOTIDE SEQUENCE [LARGE SCALE GENOMIC DNA]</scope>
</reference>